<evidence type="ECO:0000313" key="1">
    <source>
        <dbReference type="EMBL" id="CAG9331615.1"/>
    </source>
</evidence>
<name>A0AAU9KCF2_9CILI</name>
<gene>
    <name evidence="1" type="ORF">BSTOLATCC_MIC53680</name>
</gene>
<reference evidence="1" key="1">
    <citation type="submission" date="2021-09" db="EMBL/GenBank/DDBJ databases">
        <authorList>
            <consortium name="AG Swart"/>
            <person name="Singh M."/>
            <person name="Singh A."/>
            <person name="Seah K."/>
            <person name="Emmerich C."/>
        </authorList>
    </citation>
    <scope>NUCLEOTIDE SEQUENCE</scope>
    <source>
        <strain evidence="1">ATCC30299</strain>
    </source>
</reference>
<organism evidence="1 2">
    <name type="scientific">Blepharisma stoltei</name>
    <dbReference type="NCBI Taxonomy" id="1481888"/>
    <lineage>
        <taxon>Eukaryota</taxon>
        <taxon>Sar</taxon>
        <taxon>Alveolata</taxon>
        <taxon>Ciliophora</taxon>
        <taxon>Postciliodesmatophora</taxon>
        <taxon>Heterotrichea</taxon>
        <taxon>Heterotrichida</taxon>
        <taxon>Blepharismidae</taxon>
        <taxon>Blepharisma</taxon>
    </lineage>
</organism>
<sequence length="207" mass="24675">MRKALDPYHILKSYPYFFQNLTEEESQIFEFIIMNEKISAEKYGTLIKPFKKSVGPYDLEAQTGYSDGLQNAYFNIENFVIGDENYRVLSIEFLGDHKDEPYCFGPPRFRPRDFIGNNSFYERLERSLFCWRWVDKDDSSFRAVTIEDVPDTVSGLNYPIRSLIKPQDLIGTPEFYEQINENDIFNYRQIYRSRYEDSYRVVTIENE</sequence>
<accession>A0AAU9KCF2</accession>
<dbReference type="Proteomes" id="UP001162131">
    <property type="component" value="Unassembled WGS sequence"/>
</dbReference>
<comment type="caution">
    <text evidence="1">The sequence shown here is derived from an EMBL/GenBank/DDBJ whole genome shotgun (WGS) entry which is preliminary data.</text>
</comment>
<protein>
    <submittedName>
        <fullName evidence="1">Uncharacterized protein</fullName>
    </submittedName>
</protein>
<proteinExistence type="predicted"/>
<evidence type="ECO:0000313" key="2">
    <source>
        <dbReference type="Proteomes" id="UP001162131"/>
    </source>
</evidence>
<dbReference type="EMBL" id="CAJZBQ010000053">
    <property type="protein sequence ID" value="CAG9331615.1"/>
    <property type="molecule type" value="Genomic_DNA"/>
</dbReference>
<keyword evidence="2" id="KW-1185">Reference proteome</keyword>
<dbReference type="AlphaFoldDB" id="A0AAU9KCF2"/>